<dbReference type="STRING" id="411463.EUBVEN_01839"/>
<reference evidence="2 3" key="1">
    <citation type="submission" date="2007-03" db="EMBL/GenBank/DDBJ databases">
        <authorList>
            <person name="Fulton L."/>
            <person name="Clifton S."/>
            <person name="Fulton B."/>
            <person name="Xu J."/>
            <person name="Minx P."/>
            <person name="Pepin K.H."/>
            <person name="Johnson M."/>
            <person name="Thiruvilangam P."/>
            <person name="Bhonagiri V."/>
            <person name="Nash W.E."/>
            <person name="Mardis E.R."/>
            <person name="Wilson R.K."/>
        </authorList>
    </citation>
    <scope>NUCLEOTIDE SEQUENCE [LARGE SCALE GENOMIC DNA]</scope>
    <source>
        <strain evidence="2 3">ATCC 27560</strain>
    </source>
</reference>
<dbReference type="HOGENOM" id="CLU_105336_0_0_9"/>
<evidence type="ECO:0000313" key="3">
    <source>
        <dbReference type="Proteomes" id="UP000006000"/>
    </source>
</evidence>
<evidence type="ECO:0000259" key="1">
    <source>
        <dbReference type="Pfam" id="PF08937"/>
    </source>
</evidence>
<accession>A5Z7Z9</accession>
<dbReference type="Pfam" id="PF08937">
    <property type="entry name" value="ThsB_TIR"/>
    <property type="match status" value="1"/>
</dbReference>
<dbReference type="Proteomes" id="UP000006000">
    <property type="component" value="Unassembled WGS sequence"/>
</dbReference>
<protein>
    <recommendedName>
        <fullName evidence="1">Thoeris protein ThsB TIR-like domain-containing protein</fullName>
    </recommendedName>
</protein>
<feature type="domain" description="Thoeris protein ThsB TIR-like" evidence="1">
    <location>
        <begin position="6"/>
        <end position="125"/>
    </location>
</feature>
<reference evidence="2 3" key="2">
    <citation type="submission" date="2007-04" db="EMBL/GenBank/DDBJ databases">
        <title>Draft genome sequence of Eubacterium ventriosum (ATCC 27560).</title>
        <authorList>
            <person name="Sudarsanam P."/>
            <person name="Ley R."/>
            <person name="Guruge J."/>
            <person name="Turnbaugh P.J."/>
            <person name="Mahowald M."/>
            <person name="Liep D."/>
            <person name="Gordon J."/>
        </authorList>
    </citation>
    <scope>NUCLEOTIDE SEQUENCE [LARGE SCALE GENOMIC DNA]</scope>
    <source>
        <strain evidence="2 3">ATCC 27560</strain>
    </source>
</reference>
<gene>
    <name evidence="2" type="ORF">EUBVEN_01839</name>
</gene>
<comment type="caution">
    <text evidence="2">The sequence shown here is derived from an EMBL/GenBank/DDBJ whole genome shotgun (WGS) entry which is preliminary data.</text>
</comment>
<organism evidence="2 3">
    <name type="scientific">Eubacterium ventriosum ATCC 27560</name>
    <dbReference type="NCBI Taxonomy" id="411463"/>
    <lineage>
        <taxon>Bacteria</taxon>
        <taxon>Bacillati</taxon>
        <taxon>Bacillota</taxon>
        <taxon>Clostridia</taxon>
        <taxon>Eubacteriales</taxon>
        <taxon>Eubacteriaceae</taxon>
        <taxon>Eubacterium</taxon>
    </lineage>
</organism>
<proteinExistence type="predicted"/>
<name>A5Z7Z9_9FIRM</name>
<dbReference type="eggNOG" id="ENOG502ZBUE">
    <property type="taxonomic scope" value="Bacteria"/>
</dbReference>
<dbReference type="AlphaFoldDB" id="A5Z7Z9"/>
<sequence>MGKKIFVSYKYKDNNVKELPNVTQPTWPCDYVDYIRNNVLKDDDIYKGENSDEDISAWSEDKIWNHLKGKIYDSTITIVLVSPNMKEDCKWQRSQWIPWEISYSVKETTRNNRMSHRNALLVVVLPDKLGSYKYYDKKNLFPILKSNIDNGYAYVVTWEDFLKYASTDISIAFGHKDSTPSYEIVKSL</sequence>
<dbReference type="EMBL" id="AAVL02000035">
    <property type="protein sequence ID" value="EDM51056.1"/>
    <property type="molecule type" value="Genomic_DNA"/>
</dbReference>
<dbReference type="RefSeq" id="WP_005363371.1">
    <property type="nucleotide sequence ID" value="NZ_DS264285.1"/>
</dbReference>
<dbReference type="InterPro" id="IPR015032">
    <property type="entry name" value="ThsB__TIR-like_domain"/>
</dbReference>
<evidence type="ECO:0000313" key="2">
    <source>
        <dbReference type="EMBL" id="EDM51056.1"/>
    </source>
</evidence>
<dbReference type="OrthoDB" id="9798540at2"/>